<dbReference type="GO" id="GO:0046677">
    <property type="term" value="P:response to antibiotic"/>
    <property type="evidence" value="ECO:0007669"/>
    <property type="project" value="UniProtKB-KW"/>
</dbReference>
<evidence type="ECO:0000256" key="2">
    <source>
        <dbReference type="ARBA" id="ARBA00012193"/>
    </source>
</evidence>
<dbReference type="GO" id="GO:0005524">
    <property type="term" value="F:ATP binding"/>
    <property type="evidence" value="ECO:0007669"/>
    <property type="project" value="UniProtKB-KW"/>
</dbReference>
<dbReference type="InterPro" id="IPR024165">
    <property type="entry name" value="Kan/Strep_kinase"/>
</dbReference>
<dbReference type="InterPro" id="IPR002575">
    <property type="entry name" value="Aminoglycoside_PTrfase"/>
</dbReference>
<gene>
    <name evidence="14" type="ORF">CKY28_13260</name>
</gene>
<keyword evidence="7 10" id="KW-0067">ATP-binding</keyword>
<keyword evidence="4 10" id="KW-0808">Transferase</keyword>
<keyword evidence="12" id="KW-0479">Metal-binding</keyword>
<dbReference type="GO" id="GO:0008910">
    <property type="term" value="F:kanamycin kinase activity"/>
    <property type="evidence" value="ECO:0007669"/>
    <property type="project" value="UniProtKB-EC"/>
</dbReference>
<keyword evidence="6 10" id="KW-0418">Kinase</keyword>
<evidence type="ECO:0000256" key="12">
    <source>
        <dbReference type="PIRSR" id="PIRSR000706-2"/>
    </source>
</evidence>
<dbReference type="CDD" id="cd05150">
    <property type="entry name" value="APH"/>
    <property type="match status" value="1"/>
</dbReference>
<evidence type="ECO:0000259" key="13">
    <source>
        <dbReference type="Pfam" id="PF01636"/>
    </source>
</evidence>
<keyword evidence="5 10" id="KW-0547">Nucleotide-binding</keyword>
<dbReference type="OrthoDB" id="3806873at2"/>
<comment type="catalytic activity">
    <reaction evidence="9">
        <text>kanamycin A + ATP = kanamycin 3'-phosphate + ADP + H(+)</text>
        <dbReference type="Rhea" id="RHEA:24256"/>
        <dbReference type="ChEBI" id="CHEBI:15378"/>
        <dbReference type="ChEBI" id="CHEBI:30616"/>
        <dbReference type="ChEBI" id="CHEBI:57909"/>
        <dbReference type="ChEBI" id="CHEBI:58214"/>
        <dbReference type="ChEBI" id="CHEBI:456216"/>
        <dbReference type="EC" id="2.7.1.95"/>
    </reaction>
</comment>
<dbReference type="PANTHER" id="PTHR21310">
    <property type="entry name" value="AMINOGLYCOSIDE PHOSPHOTRANSFERASE-RELATED-RELATED"/>
    <property type="match status" value="1"/>
</dbReference>
<proteinExistence type="inferred from homology"/>
<dbReference type="NCBIfam" id="NF033068">
    <property type="entry name" value="APH_3p"/>
    <property type="match status" value="1"/>
</dbReference>
<reference evidence="15" key="1">
    <citation type="submission" date="2017-09" db="EMBL/GenBank/DDBJ databases">
        <authorList>
            <person name="Feng G."/>
            <person name="Zhu H."/>
        </authorList>
    </citation>
    <scope>NUCLEOTIDE SEQUENCE [LARGE SCALE GENOMIC DNA]</scope>
    <source>
        <strain evidence="15">1PNM-20</strain>
    </source>
</reference>
<evidence type="ECO:0000256" key="10">
    <source>
        <dbReference type="PIRNR" id="PIRNR000706"/>
    </source>
</evidence>
<dbReference type="PANTHER" id="PTHR21310:SF41">
    <property type="entry name" value="3'-PHOSPHOTRANSFERASE, PUTATIVE-RELATED"/>
    <property type="match status" value="1"/>
</dbReference>
<protein>
    <recommendedName>
        <fullName evidence="3">Aminoglycoside 3'-phosphotransferase</fullName>
        <ecNumber evidence="2">2.7.1.95</ecNumber>
    </recommendedName>
</protein>
<dbReference type="Pfam" id="PF01636">
    <property type="entry name" value="APH"/>
    <property type="match status" value="1"/>
</dbReference>
<dbReference type="EC" id="2.7.1.95" evidence="2"/>
<organism evidence="14 15">
    <name type="scientific">Sphingomonas lenta</name>
    <dbReference type="NCBI Taxonomy" id="1141887"/>
    <lineage>
        <taxon>Bacteria</taxon>
        <taxon>Pseudomonadati</taxon>
        <taxon>Pseudomonadota</taxon>
        <taxon>Alphaproteobacteria</taxon>
        <taxon>Sphingomonadales</taxon>
        <taxon>Sphingomonadaceae</taxon>
        <taxon>Sphingomonas</taxon>
    </lineage>
</organism>
<comment type="caution">
    <text evidence="14">The sequence shown here is derived from an EMBL/GenBank/DDBJ whole genome shotgun (WGS) entry which is preliminary data.</text>
</comment>
<accession>A0A2A2SDY7</accession>
<evidence type="ECO:0000256" key="11">
    <source>
        <dbReference type="PIRSR" id="PIRSR000706-1"/>
    </source>
</evidence>
<dbReference type="InterPro" id="IPR051678">
    <property type="entry name" value="AGP_Transferase"/>
</dbReference>
<dbReference type="EMBL" id="NSLI01000004">
    <property type="protein sequence ID" value="PAX07402.1"/>
    <property type="molecule type" value="Genomic_DNA"/>
</dbReference>
<keyword evidence="15" id="KW-1185">Reference proteome</keyword>
<comment type="similarity">
    <text evidence="1 10">Belongs to the aminoglycoside phosphotransferase family.</text>
</comment>
<evidence type="ECO:0000256" key="4">
    <source>
        <dbReference type="ARBA" id="ARBA00022679"/>
    </source>
</evidence>
<keyword evidence="12" id="KW-0460">Magnesium</keyword>
<evidence type="ECO:0000256" key="5">
    <source>
        <dbReference type="ARBA" id="ARBA00022741"/>
    </source>
</evidence>
<sequence length="251" mass="28276">MAPLVAGRRWTRDLDGESGGDVHRLNEPGRAPLYLKHGTGDVAVAITEEMARLRWLAGRIPVPEVVRFVCTPEEAWLLSTAMPGLTAYQRLVARPERRRETVAALAAFLRSIHELPVDECPFNAQAPLRMAGARRRIETGWTPPPDDPERDAWNPEPVWRELTALLPLSFERVVTHGDFSVGNVLIEDGRVTGCIDVGRVGVADPYQDLAILWDNLGEFGEDLQRELFRAYGIAEPDQRRLRFHLLLDELF</sequence>
<evidence type="ECO:0000256" key="3">
    <source>
        <dbReference type="ARBA" id="ARBA00017903"/>
    </source>
</evidence>
<evidence type="ECO:0000313" key="14">
    <source>
        <dbReference type="EMBL" id="PAX07402.1"/>
    </source>
</evidence>
<dbReference type="Gene3D" id="3.90.1200.10">
    <property type="match status" value="1"/>
</dbReference>
<dbReference type="Proteomes" id="UP000218151">
    <property type="component" value="Unassembled WGS sequence"/>
</dbReference>
<feature type="active site" description="Proton acceptor" evidence="11">
    <location>
        <position position="178"/>
    </location>
</feature>
<dbReference type="InterPro" id="IPR011009">
    <property type="entry name" value="Kinase-like_dom_sf"/>
</dbReference>
<evidence type="ECO:0000256" key="7">
    <source>
        <dbReference type="ARBA" id="ARBA00022840"/>
    </source>
</evidence>
<feature type="binding site" evidence="12">
    <location>
        <position position="196"/>
    </location>
    <ligand>
        <name>Mg(2+)</name>
        <dbReference type="ChEBI" id="CHEBI:18420"/>
    </ligand>
</feature>
<feature type="binding site" evidence="12">
    <location>
        <position position="183"/>
    </location>
    <ligand>
        <name>Mg(2+)</name>
        <dbReference type="ChEBI" id="CHEBI:18420"/>
    </ligand>
</feature>
<dbReference type="AlphaFoldDB" id="A0A2A2SDY7"/>
<evidence type="ECO:0000256" key="9">
    <source>
        <dbReference type="ARBA" id="ARBA00048925"/>
    </source>
</evidence>
<dbReference type="GO" id="GO:0046872">
    <property type="term" value="F:metal ion binding"/>
    <property type="evidence" value="ECO:0007669"/>
    <property type="project" value="UniProtKB-KW"/>
</dbReference>
<keyword evidence="8 10" id="KW-0046">Antibiotic resistance</keyword>
<evidence type="ECO:0000313" key="15">
    <source>
        <dbReference type="Proteomes" id="UP000218151"/>
    </source>
</evidence>
<dbReference type="Gene3D" id="3.30.200.20">
    <property type="entry name" value="Phosphorylase Kinase, domain 1"/>
    <property type="match status" value="1"/>
</dbReference>
<name>A0A2A2SDY7_9SPHN</name>
<dbReference type="PIRSF" id="PIRSF000706">
    <property type="entry name" value="Kanamycin_kin"/>
    <property type="match status" value="1"/>
</dbReference>
<dbReference type="SUPFAM" id="SSF56112">
    <property type="entry name" value="Protein kinase-like (PK-like)"/>
    <property type="match status" value="1"/>
</dbReference>
<evidence type="ECO:0000256" key="1">
    <source>
        <dbReference type="ARBA" id="ARBA00006219"/>
    </source>
</evidence>
<evidence type="ECO:0000256" key="8">
    <source>
        <dbReference type="ARBA" id="ARBA00023251"/>
    </source>
</evidence>
<evidence type="ECO:0000256" key="6">
    <source>
        <dbReference type="ARBA" id="ARBA00022777"/>
    </source>
</evidence>
<feature type="domain" description="Aminoglycoside phosphotransferase" evidence="13">
    <location>
        <begin position="24"/>
        <end position="243"/>
    </location>
</feature>